<dbReference type="Pfam" id="PF00892">
    <property type="entry name" value="EamA"/>
    <property type="match status" value="2"/>
</dbReference>
<feature type="transmembrane region" description="Helical" evidence="6">
    <location>
        <begin position="68"/>
        <end position="90"/>
    </location>
</feature>
<protein>
    <recommendedName>
        <fullName evidence="7">EamA domain-containing protein</fullName>
    </recommendedName>
</protein>
<name>A0A918WPX8_9RHOB</name>
<evidence type="ECO:0000256" key="5">
    <source>
        <dbReference type="ARBA" id="ARBA00023136"/>
    </source>
</evidence>
<evidence type="ECO:0000256" key="4">
    <source>
        <dbReference type="ARBA" id="ARBA00022989"/>
    </source>
</evidence>
<feature type="transmembrane region" description="Helical" evidence="6">
    <location>
        <begin position="245"/>
        <end position="264"/>
    </location>
</feature>
<evidence type="ECO:0000259" key="7">
    <source>
        <dbReference type="Pfam" id="PF00892"/>
    </source>
</evidence>
<evidence type="ECO:0000313" key="9">
    <source>
        <dbReference type="Proteomes" id="UP000638981"/>
    </source>
</evidence>
<feature type="transmembrane region" description="Helical" evidence="6">
    <location>
        <begin position="35"/>
        <end position="56"/>
    </location>
</feature>
<dbReference type="GO" id="GO:0005886">
    <property type="term" value="C:plasma membrane"/>
    <property type="evidence" value="ECO:0007669"/>
    <property type="project" value="UniProtKB-SubCell"/>
</dbReference>
<sequence length="298" mass="31558">MNQRWFYLLVLVLMGLGWGSTQTLGKIAVSTGHRHFGLIFWQLVIAVLILGVLLLVRRKAVPLNAASLRFATIIAVIGTIIPNSTFYIAVGHLPAGIMSILISTVPLLAFPIALALGTDRFGAARLAGLLCGLLGVVLIAVPEGALPGAGMVVWLPVAMIGPLFYAMESNYVARFGTAGMDAMQAMFLASLVGMALVLPLVLTSGQWIDPFRLFGPPEWALIASSSIHAFAYTAYVWLAARAGAVFASQTSYIVTGSGVIWAMVLLGEGFSPWVWAALAVMLAGLTLVQPRHSPASVV</sequence>
<comment type="subcellular location">
    <subcellularLocation>
        <location evidence="1">Cell membrane</location>
        <topology evidence="1">Multi-pass membrane protein</topology>
    </subcellularLocation>
</comment>
<feature type="transmembrane region" description="Helical" evidence="6">
    <location>
        <begin position="219"/>
        <end position="238"/>
    </location>
</feature>
<proteinExistence type="predicted"/>
<keyword evidence="4 6" id="KW-1133">Transmembrane helix</keyword>
<comment type="caution">
    <text evidence="8">The sequence shown here is derived from an EMBL/GenBank/DDBJ whole genome shotgun (WGS) entry which is preliminary data.</text>
</comment>
<reference evidence="8" key="1">
    <citation type="journal article" date="2014" name="Int. J. Syst. Evol. Microbiol.">
        <title>Complete genome sequence of Corynebacterium casei LMG S-19264T (=DSM 44701T), isolated from a smear-ripened cheese.</title>
        <authorList>
            <consortium name="US DOE Joint Genome Institute (JGI-PGF)"/>
            <person name="Walter F."/>
            <person name="Albersmeier A."/>
            <person name="Kalinowski J."/>
            <person name="Ruckert C."/>
        </authorList>
    </citation>
    <scope>NUCLEOTIDE SEQUENCE</scope>
    <source>
        <strain evidence="8">KCTC 23310</strain>
    </source>
</reference>
<dbReference type="InterPro" id="IPR037185">
    <property type="entry name" value="EmrE-like"/>
</dbReference>
<keyword evidence="2" id="KW-1003">Cell membrane</keyword>
<feature type="transmembrane region" description="Helical" evidence="6">
    <location>
        <begin position="153"/>
        <end position="173"/>
    </location>
</feature>
<feature type="domain" description="EamA" evidence="7">
    <location>
        <begin position="6"/>
        <end position="140"/>
    </location>
</feature>
<dbReference type="RefSeq" id="WP_189413233.1">
    <property type="nucleotide sequence ID" value="NZ_BMYJ01000013.1"/>
</dbReference>
<dbReference type="InterPro" id="IPR000620">
    <property type="entry name" value="EamA_dom"/>
</dbReference>
<dbReference type="Proteomes" id="UP000638981">
    <property type="component" value="Unassembled WGS sequence"/>
</dbReference>
<feature type="transmembrane region" description="Helical" evidence="6">
    <location>
        <begin position="185"/>
        <end position="207"/>
    </location>
</feature>
<gene>
    <name evidence="8" type="ORF">GCM10007315_33660</name>
</gene>
<accession>A0A918WPX8</accession>
<dbReference type="SUPFAM" id="SSF103481">
    <property type="entry name" value="Multidrug resistance efflux transporter EmrE"/>
    <property type="match status" value="2"/>
</dbReference>
<dbReference type="AlphaFoldDB" id="A0A918WPX8"/>
<feature type="domain" description="EamA" evidence="7">
    <location>
        <begin position="156"/>
        <end position="288"/>
    </location>
</feature>
<evidence type="ECO:0000256" key="3">
    <source>
        <dbReference type="ARBA" id="ARBA00022692"/>
    </source>
</evidence>
<keyword evidence="3 6" id="KW-0812">Transmembrane</keyword>
<dbReference type="PANTHER" id="PTHR32322">
    <property type="entry name" value="INNER MEMBRANE TRANSPORTER"/>
    <property type="match status" value="1"/>
</dbReference>
<organism evidence="8 9">
    <name type="scientific">Neogemmobacter tilapiae</name>
    <dbReference type="NCBI Taxonomy" id="875041"/>
    <lineage>
        <taxon>Bacteria</taxon>
        <taxon>Pseudomonadati</taxon>
        <taxon>Pseudomonadota</taxon>
        <taxon>Alphaproteobacteria</taxon>
        <taxon>Rhodobacterales</taxon>
        <taxon>Paracoccaceae</taxon>
        <taxon>Neogemmobacter</taxon>
    </lineage>
</organism>
<feature type="transmembrane region" description="Helical" evidence="6">
    <location>
        <begin position="123"/>
        <end position="141"/>
    </location>
</feature>
<reference evidence="8" key="2">
    <citation type="submission" date="2020-09" db="EMBL/GenBank/DDBJ databases">
        <authorList>
            <person name="Sun Q."/>
            <person name="Kim S."/>
        </authorList>
    </citation>
    <scope>NUCLEOTIDE SEQUENCE</scope>
    <source>
        <strain evidence="8">KCTC 23310</strain>
    </source>
</reference>
<evidence type="ECO:0000256" key="6">
    <source>
        <dbReference type="SAM" id="Phobius"/>
    </source>
</evidence>
<evidence type="ECO:0000256" key="2">
    <source>
        <dbReference type="ARBA" id="ARBA00022475"/>
    </source>
</evidence>
<feature type="transmembrane region" description="Helical" evidence="6">
    <location>
        <begin position="96"/>
        <end position="116"/>
    </location>
</feature>
<keyword evidence="9" id="KW-1185">Reference proteome</keyword>
<dbReference type="EMBL" id="BMYJ01000013">
    <property type="protein sequence ID" value="GHC66185.1"/>
    <property type="molecule type" value="Genomic_DNA"/>
</dbReference>
<evidence type="ECO:0000256" key="1">
    <source>
        <dbReference type="ARBA" id="ARBA00004651"/>
    </source>
</evidence>
<dbReference type="PANTHER" id="PTHR32322:SF18">
    <property type="entry name" value="S-ADENOSYLMETHIONINE_S-ADENOSYLHOMOCYSTEINE TRANSPORTER"/>
    <property type="match status" value="1"/>
</dbReference>
<keyword evidence="5 6" id="KW-0472">Membrane</keyword>
<evidence type="ECO:0000313" key="8">
    <source>
        <dbReference type="EMBL" id="GHC66185.1"/>
    </source>
</evidence>
<dbReference type="InterPro" id="IPR050638">
    <property type="entry name" value="AA-Vitamin_Transporters"/>
</dbReference>